<keyword evidence="2" id="KW-0808">Transferase</keyword>
<accession>A0A9D1LP26</accession>
<reference evidence="4" key="1">
    <citation type="submission" date="2020-10" db="EMBL/GenBank/DDBJ databases">
        <authorList>
            <person name="Gilroy R."/>
        </authorList>
    </citation>
    <scope>NUCLEOTIDE SEQUENCE</scope>
    <source>
        <strain evidence="4">ChiGjej1B1-22543</strain>
    </source>
</reference>
<dbReference type="InterPro" id="IPR051259">
    <property type="entry name" value="rRNA_Methyltransferase"/>
</dbReference>
<evidence type="ECO:0000259" key="3">
    <source>
        <dbReference type="Pfam" id="PF00588"/>
    </source>
</evidence>
<name>A0A9D1LP26_9FIRM</name>
<comment type="caution">
    <text evidence="4">The sequence shown here is derived from an EMBL/GenBank/DDBJ whole genome shotgun (WGS) entry which is preliminary data.</text>
</comment>
<evidence type="ECO:0000256" key="2">
    <source>
        <dbReference type="ARBA" id="ARBA00022679"/>
    </source>
</evidence>
<dbReference type="InterPro" id="IPR029028">
    <property type="entry name" value="Alpha/beta_knot_MTases"/>
</dbReference>
<evidence type="ECO:0000313" key="4">
    <source>
        <dbReference type="EMBL" id="HIU45460.1"/>
    </source>
</evidence>
<reference evidence="4" key="2">
    <citation type="journal article" date="2021" name="PeerJ">
        <title>Extensive microbial diversity within the chicken gut microbiome revealed by metagenomics and culture.</title>
        <authorList>
            <person name="Gilroy R."/>
            <person name="Ravi A."/>
            <person name="Getino M."/>
            <person name="Pursley I."/>
            <person name="Horton D.L."/>
            <person name="Alikhan N.F."/>
            <person name="Baker D."/>
            <person name="Gharbi K."/>
            <person name="Hall N."/>
            <person name="Watson M."/>
            <person name="Adriaenssens E.M."/>
            <person name="Foster-Nyarko E."/>
            <person name="Jarju S."/>
            <person name="Secka A."/>
            <person name="Antonio M."/>
            <person name="Oren A."/>
            <person name="Chaudhuri R.R."/>
            <person name="La Ragione R."/>
            <person name="Hildebrand F."/>
            <person name="Pallen M.J."/>
        </authorList>
    </citation>
    <scope>NUCLEOTIDE SEQUENCE</scope>
    <source>
        <strain evidence="4">ChiGjej1B1-22543</strain>
    </source>
</reference>
<dbReference type="GO" id="GO:0003723">
    <property type="term" value="F:RNA binding"/>
    <property type="evidence" value="ECO:0007669"/>
    <property type="project" value="InterPro"/>
</dbReference>
<evidence type="ECO:0000256" key="1">
    <source>
        <dbReference type="ARBA" id="ARBA00022603"/>
    </source>
</evidence>
<dbReference type="InterPro" id="IPR001537">
    <property type="entry name" value="SpoU_MeTrfase"/>
</dbReference>
<dbReference type="GO" id="GO:0006396">
    <property type="term" value="P:RNA processing"/>
    <property type="evidence" value="ECO:0007669"/>
    <property type="project" value="InterPro"/>
</dbReference>
<dbReference type="PANTHER" id="PTHR43191:SF2">
    <property type="entry name" value="RRNA METHYLTRANSFERASE 3, MITOCHONDRIAL"/>
    <property type="match status" value="1"/>
</dbReference>
<dbReference type="Pfam" id="PF00588">
    <property type="entry name" value="SpoU_methylase"/>
    <property type="match status" value="1"/>
</dbReference>
<sequence>MIKYDKDEGTSYCLGITLCFELLNKKMGSARKLYLSPELEEGDTRQRLISLARLAGIPVIVNNAKAFKGLSDKDNVLAIGEFSKFSDKLDENKDHVVLCQPMNMGNIGTIMRSSLAFGIKDLAIIGPNADYFDPKAVRASMGTVFSLRIHRYQSFEEYQAEFPNHSLYPFMLQASKLLGKQKLRFPCSLIFGNEAKGLDQSFLHVGTPLLIKISGELDSLNLDNAASIALFEYSREKDHFTM</sequence>
<dbReference type="PANTHER" id="PTHR43191">
    <property type="entry name" value="RRNA METHYLTRANSFERASE 3"/>
    <property type="match status" value="1"/>
</dbReference>
<dbReference type="InterPro" id="IPR029026">
    <property type="entry name" value="tRNA_m1G_MTases_N"/>
</dbReference>
<dbReference type="CDD" id="cd18082">
    <property type="entry name" value="SpoU-like_family"/>
    <property type="match status" value="1"/>
</dbReference>
<dbReference type="AlphaFoldDB" id="A0A9D1LP26"/>
<dbReference type="GO" id="GO:0032259">
    <property type="term" value="P:methylation"/>
    <property type="evidence" value="ECO:0007669"/>
    <property type="project" value="UniProtKB-KW"/>
</dbReference>
<dbReference type="Gene3D" id="3.40.1280.10">
    <property type="match status" value="1"/>
</dbReference>
<feature type="domain" description="tRNA/rRNA methyltransferase SpoU type" evidence="3">
    <location>
        <begin position="95"/>
        <end position="231"/>
    </location>
</feature>
<keyword evidence="1 4" id="KW-0489">Methyltransferase</keyword>
<proteinExistence type="predicted"/>
<evidence type="ECO:0000313" key="5">
    <source>
        <dbReference type="Proteomes" id="UP000824070"/>
    </source>
</evidence>
<dbReference type="SUPFAM" id="SSF75217">
    <property type="entry name" value="alpha/beta knot"/>
    <property type="match status" value="1"/>
</dbReference>
<gene>
    <name evidence="4" type="ORF">IAC52_04095</name>
</gene>
<protein>
    <submittedName>
        <fullName evidence="4">TrmH family RNA methyltransferase</fullName>
    </submittedName>
</protein>
<dbReference type="Proteomes" id="UP000824070">
    <property type="component" value="Unassembled WGS sequence"/>
</dbReference>
<organism evidence="4 5">
    <name type="scientific">Candidatus Alloenteromonas pullicola</name>
    <dbReference type="NCBI Taxonomy" id="2840784"/>
    <lineage>
        <taxon>Bacteria</taxon>
        <taxon>Bacillati</taxon>
        <taxon>Bacillota</taxon>
        <taxon>Bacillota incertae sedis</taxon>
        <taxon>Candidatus Alloenteromonas</taxon>
    </lineage>
</organism>
<dbReference type="EMBL" id="DVMV01000030">
    <property type="protein sequence ID" value="HIU45460.1"/>
    <property type="molecule type" value="Genomic_DNA"/>
</dbReference>
<dbReference type="GO" id="GO:0008173">
    <property type="term" value="F:RNA methyltransferase activity"/>
    <property type="evidence" value="ECO:0007669"/>
    <property type="project" value="InterPro"/>
</dbReference>